<evidence type="ECO:0000313" key="20">
    <source>
        <dbReference type="EMBL" id="JAB86960.1"/>
    </source>
</evidence>
<dbReference type="Pfam" id="PF00023">
    <property type="entry name" value="Ank"/>
    <property type="match status" value="1"/>
</dbReference>
<evidence type="ECO:0000256" key="5">
    <source>
        <dbReference type="ARBA" id="ARBA00022490"/>
    </source>
</evidence>
<feature type="domain" description="MIB/HERC2" evidence="19">
    <location>
        <begin position="248"/>
        <end position="326"/>
    </location>
</feature>
<keyword evidence="9 16" id="KW-0863">Zinc-finger</keyword>
<name>W8AFG9_CERCA</name>
<comment type="subcellular location">
    <subcellularLocation>
        <location evidence="2">Cytoplasm</location>
    </subcellularLocation>
</comment>
<dbReference type="PROSITE" id="PS50135">
    <property type="entry name" value="ZF_ZZ_2"/>
    <property type="match status" value="1"/>
</dbReference>
<evidence type="ECO:0000256" key="13">
    <source>
        <dbReference type="ARBA" id="ARBA00023043"/>
    </source>
</evidence>
<dbReference type="SUPFAM" id="SSF57850">
    <property type="entry name" value="RING/U-box"/>
    <property type="match status" value="2"/>
</dbReference>
<dbReference type="FunFam" id="3.30.60.90:FF:000005">
    <property type="entry name" value="Putative E3 ubiquitin-protein ligase mib1"/>
    <property type="match status" value="1"/>
</dbReference>
<feature type="repeat" description="ANK" evidence="15">
    <location>
        <begin position="618"/>
        <end position="650"/>
    </location>
</feature>
<proteinExistence type="evidence at transcript level"/>
<dbReference type="GO" id="GO:0005737">
    <property type="term" value="C:cytoplasm"/>
    <property type="evidence" value="ECO:0007669"/>
    <property type="project" value="UniProtKB-SubCell"/>
</dbReference>
<dbReference type="EMBL" id="GAMC01019595">
    <property type="protein sequence ID" value="JAB86960.1"/>
    <property type="molecule type" value="mRNA"/>
</dbReference>
<dbReference type="GO" id="GO:0008270">
    <property type="term" value="F:zinc ion binding"/>
    <property type="evidence" value="ECO:0007669"/>
    <property type="project" value="UniProtKB-KW"/>
</dbReference>
<feature type="repeat" description="ANK" evidence="15">
    <location>
        <begin position="684"/>
        <end position="716"/>
    </location>
</feature>
<evidence type="ECO:0000256" key="1">
    <source>
        <dbReference type="ARBA" id="ARBA00000900"/>
    </source>
</evidence>
<evidence type="ECO:0000256" key="15">
    <source>
        <dbReference type="PROSITE-ProRule" id="PRU00023"/>
    </source>
</evidence>
<dbReference type="UniPathway" id="UPA00143"/>
<dbReference type="Pfam" id="PF12796">
    <property type="entry name" value="Ank_2"/>
    <property type="match status" value="2"/>
</dbReference>
<dbReference type="InterPro" id="IPR037252">
    <property type="entry name" value="Mib_Herc2_sf"/>
</dbReference>
<dbReference type="GO" id="GO:0006897">
    <property type="term" value="P:endocytosis"/>
    <property type="evidence" value="ECO:0007669"/>
    <property type="project" value="TreeGrafter"/>
</dbReference>
<feature type="domain" description="RING-type" evidence="17">
    <location>
        <begin position="1244"/>
        <end position="1277"/>
    </location>
</feature>
<dbReference type="FunFam" id="2.30.30.40:FF:000090">
    <property type="entry name" value="E3 ubiquitin-protein ligase MIB1 isoform X1"/>
    <property type="match status" value="1"/>
</dbReference>
<dbReference type="Gene3D" id="1.25.40.20">
    <property type="entry name" value="Ankyrin repeat-containing domain"/>
    <property type="match status" value="3"/>
</dbReference>
<dbReference type="GO" id="GO:0007219">
    <property type="term" value="P:Notch signaling pathway"/>
    <property type="evidence" value="ECO:0007669"/>
    <property type="project" value="UniProtKB-KW"/>
</dbReference>
<evidence type="ECO:0000256" key="3">
    <source>
        <dbReference type="ARBA" id="ARBA00004906"/>
    </source>
</evidence>
<dbReference type="PROSITE" id="PS50297">
    <property type="entry name" value="ANK_REP_REGION"/>
    <property type="match status" value="6"/>
</dbReference>
<feature type="domain" description="ZZ-type" evidence="18">
    <location>
        <begin position="185"/>
        <end position="237"/>
    </location>
</feature>
<dbReference type="PROSITE" id="PS51416">
    <property type="entry name" value="MIB_HERC2"/>
    <property type="match status" value="2"/>
</dbReference>
<feature type="domain" description="MIB/HERC2" evidence="19">
    <location>
        <begin position="111"/>
        <end position="179"/>
    </location>
</feature>
<evidence type="ECO:0000259" key="19">
    <source>
        <dbReference type="PROSITE" id="PS51416"/>
    </source>
</evidence>
<dbReference type="Pfam" id="PF18346">
    <property type="entry name" value="SH3_15"/>
    <property type="match status" value="2"/>
</dbReference>
<evidence type="ECO:0000256" key="4">
    <source>
        <dbReference type="ARBA" id="ARBA00012483"/>
    </source>
</evidence>
<dbReference type="FunFam" id="3.30.40.10:FF:000085">
    <property type="entry name" value="E3 ubiquitin-protein ligase MIB1 isoform X1"/>
    <property type="match status" value="1"/>
</dbReference>
<dbReference type="PROSITE" id="PS01357">
    <property type="entry name" value="ZF_ZZ_1"/>
    <property type="match status" value="1"/>
</dbReference>
<dbReference type="FunFam" id="1.25.40.20:FF:000247">
    <property type="entry name" value="E3 ubiquitin-protein ligase mind-bomb"/>
    <property type="match status" value="1"/>
</dbReference>
<evidence type="ECO:0000256" key="7">
    <source>
        <dbReference type="ARBA" id="ARBA00022723"/>
    </source>
</evidence>
<dbReference type="OrthoDB" id="2122982at2759"/>
<accession>W8AFG9</accession>
<dbReference type="SMART" id="SM00248">
    <property type="entry name" value="ANK"/>
    <property type="match status" value="8"/>
</dbReference>
<dbReference type="CDD" id="cd16724">
    <property type="entry name" value="RING-HC_MIB1_rpt1"/>
    <property type="match status" value="1"/>
</dbReference>
<evidence type="ECO:0000256" key="10">
    <source>
        <dbReference type="ARBA" id="ARBA00022786"/>
    </source>
</evidence>
<dbReference type="CDD" id="cd16725">
    <property type="entry name" value="RING-HC_MIB1_rpt2"/>
    <property type="match status" value="1"/>
</dbReference>
<comment type="catalytic activity">
    <reaction evidence="1">
        <text>S-ubiquitinyl-[E2 ubiquitin-conjugating enzyme]-L-cysteine + [acceptor protein]-L-lysine = [E2 ubiquitin-conjugating enzyme]-L-cysteine + N(6)-ubiquitinyl-[acceptor protein]-L-lysine.</text>
        <dbReference type="EC" id="2.3.2.27"/>
    </reaction>
</comment>
<feature type="domain" description="RING-type" evidence="17">
    <location>
        <begin position="1042"/>
        <end position="1077"/>
    </location>
</feature>
<evidence type="ECO:0000259" key="17">
    <source>
        <dbReference type="PROSITE" id="PS50089"/>
    </source>
</evidence>
<dbReference type="SMART" id="SM00291">
    <property type="entry name" value="ZnF_ZZ"/>
    <property type="match status" value="1"/>
</dbReference>
<keyword evidence="11" id="KW-0862">Zinc</keyword>
<dbReference type="CDD" id="cd16727">
    <property type="entry name" value="RING-HC_MIB1_rpt3"/>
    <property type="match status" value="1"/>
</dbReference>
<dbReference type="InterPro" id="IPR013083">
    <property type="entry name" value="Znf_RING/FYVE/PHD"/>
</dbReference>
<evidence type="ECO:0000259" key="18">
    <source>
        <dbReference type="PROSITE" id="PS50135"/>
    </source>
</evidence>
<dbReference type="Pfam" id="PF06701">
    <property type="entry name" value="MIB_HERC2"/>
    <property type="match status" value="2"/>
</dbReference>
<evidence type="ECO:0000256" key="12">
    <source>
        <dbReference type="ARBA" id="ARBA00022976"/>
    </source>
</evidence>
<keyword evidence="6" id="KW-0808">Transferase</keyword>
<dbReference type="PANTHER" id="PTHR24202">
    <property type="entry name" value="E3 UBIQUITIN-PROTEIN LIGASE MIB2"/>
    <property type="match status" value="1"/>
</dbReference>
<keyword evidence="8" id="KW-0677">Repeat</keyword>
<keyword evidence="5" id="KW-0963">Cytoplasm</keyword>
<dbReference type="GO" id="GO:0016567">
    <property type="term" value="P:protein ubiquitination"/>
    <property type="evidence" value="ECO:0007669"/>
    <property type="project" value="UniProtKB-UniPathway"/>
</dbReference>
<dbReference type="Pfam" id="PF13920">
    <property type="entry name" value="zf-C3HC4_3"/>
    <property type="match status" value="3"/>
</dbReference>
<dbReference type="PROSITE" id="PS50088">
    <property type="entry name" value="ANK_REPEAT"/>
    <property type="match status" value="6"/>
</dbReference>
<dbReference type="Pfam" id="PF13606">
    <property type="entry name" value="Ank_3"/>
    <property type="match status" value="1"/>
</dbReference>
<dbReference type="FunFam" id="1.25.40.20:FF:000259">
    <property type="entry name" value="E3 ubiquitin-protein ligase mind-bomb"/>
    <property type="match status" value="1"/>
</dbReference>
<evidence type="ECO:0000256" key="9">
    <source>
        <dbReference type="ARBA" id="ARBA00022771"/>
    </source>
</evidence>
<reference evidence="20" key="1">
    <citation type="submission" date="2013-07" db="EMBL/GenBank/DDBJ databases">
        <authorList>
            <person name="Geib S."/>
        </authorList>
    </citation>
    <scope>NUCLEOTIDE SEQUENCE</scope>
</reference>
<dbReference type="PRINTS" id="PR01415">
    <property type="entry name" value="ANKYRIN"/>
</dbReference>
<feature type="repeat" description="ANK" evidence="15">
    <location>
        <begin position="787"/>
        <end position="819"/>
    </location>
</feature>
<dbReference type="EC" id="2.3.2.27" evidence="4"/>
<feature type="repeat" description="ANK" evidence="15">
    <location>
        <begin position="651"/>
        <end position="683"/>
    </location>
</feature>
<feature type="domain" description="RING-type" evidence="17">
    <location>
        <begin position="1089"/>
        <end position="1124"/>
    </location>
</feature>
<organism evidence="20">
    <name type="scientific">Ceratitis capitata</name>
    <name type="common">Mediterranean fruit fly</name>
    <name type="synonym">Tephritis capitata</name>
    <dbReference type="NCBI Taxonomy" id="7213"/>
    <lineage>
        <taxon>Eukaryota</taxon>
        <taxon>Metazoa</taxon>
        <taxon>Ecdysozoa</taxon>
        <taxon>Arthropoda</taxon>
        <taxon>Hexapoda</taxon>
        <taxon>Insecta</taxon>
        <taxon>Pterygota</taxon>
        <taxon>Neoptera</taxon>
        <taxon>Endopterygota</taxon>
        <taxon>Diptera</taxon>
        <taxon>Brachycera</taxon>
        <taxon>Muscomorpha</taxon>
        <taxon>Tephritoidea</taxon>
        <taxon>Tephritidae</taxon>
        <taxon>Ceratitis</taxon>
        <taxon>Ceratitis</taxon>
    </lineage>
</organism>
<dbReference type="SMART" id="SM00184">
    <property type="entry name" value="RING"/>
    <property type="match status" value="3"/>
</dbReference>
<dbReference type="InterPro" id="IPR001841">
    <property type="entry name" value="Znf_RING"/>
</dbReference>
<dbReference type="Gene3D" id="3.30.60.90">
    <property type="match status" value="1"/>
</dbReference>
<dbReference type="InterPro" id="IPR000433">
    <property type="entry name" value="Znf_ZZ"/>
</dbReference>
<dbReference type="SUPFAM" id="SSF48403">
    <property type="entry name" value="Ankyrin repeat"/>
    <property type="match status" value="1"/>
</dbReference>
<dbReference type="PROSITE" id="PS50089">
    <property type="entry name" value="ZF_RING_2"/>
    <property type="match status" value="3"/>
</dbReference>
<dbReference type="Gene3D" id="2.30.30.40">
    <property type="entry name" value="SH3 Domains"/>
    <property type="match status" value="2"/>
</dbReference>
<dbReference type="InterPro" id="IPR043145">
    <property type="entry name" value="Znf_ZZ_sf"/>
</dbReference>
<keyword evidence="10" id="KW-0833">Ubl conjugation pathway</keyword>
<dbReference type="InterPro" id="IPR002110">
    <property type="entry name" value="Ankyrin_rpt"/>
</dbReference>
<evidence type="ECO:0000256" key="14">
    <source>
        <dbReference type="ARBA" id="ARBA00023054"/>
    </source>
</evidence>
<reference evidence="20" key="2">
    <citation type="journal article" date="2014" name="BMC Genomics">
        <title>A genomic perspective to assessing quality of mass-reared SIT flies used in Mediterranean fruit fly (Ceratitis capitata) eradication in California.</title>
        <authorList>
            <person name="Calla B."/>
            <person name="Hall B."/>
            <person name="Hou S."/>
            <person name="Geib S.M."/>
        </authorList>
    </citation>
    <scope>NUCLEOTIDE SEQUENCE</scope>
</reference>
<dbReference type="FunFam" id="2.30.30.40:FF:000054">
    <property type="entry name" value="Putative e3 ubiquitin-protein ligase mind-bomb"/>
    <property type="match status" value="1"/>
</dbReference>
<protein>
    <recommendedName>
        <fullName evidence="4">RING-type E3 ubiquitin transferase</fullName>
        <ecNumber evidence="4">2.3.2.27</ecNumber>
    </recommendedName>
</protein>
<dbReference type="SUPFAM" id="SSF159034">
    <property type="entry name" value="Mib/herc2 domain-like"/>
    <property type="match status" value="2"/>
</dbReference>
<keyword evidence="7" id="KW-0479">Metal-binding</keyword>
<dbReference type="FunFam" id="3.30.40.10:FF:000083">
    <property type="entry name" value="E3 ubiquitin-protein ligase MIB1 isoform X1"/>
    <property type="match status" value="1"/>
</dbReference>
<sequence length="1287" mass="135477">MACAAANSGKESTAAVNGSNGNTSVIGAGNVANTNTVGAAGLVNSAGGSNTITGASTAGGGGGGGVVGVTGSVSAGSSVGGAGNGVTGGNGVAGSSGTTASGTGNSNANRQARFAMEGVGARVIRGPDWKWGKQDGGEGHVGTVRNFESSEEVVVVWDNGTAANYRCAGAYDLRILDSAPTGIKHDGTMCDTCRQQPIFGIRWKCAECINYDLCSICYHADKHHLRHRFYRIATPGGERIMLEPRRKSKKVAVRGIFPGARVVRGVDWQWEDQDGGVGRRGKVNEIQDWSSASPRSAAYVVWDNGAKNLYRVGFEGMADLKVVNDAKGNTVYRDHLPLLGENGPGKGPHGFQIGDKVTVDLDLEIVQSLQHGHGGWTDGMFECLNNPGIVVGIDEDHDIVVAYNSGNRWTFNPAVLTKVSSPTTAPPEFQVGDIVKICSDVESIKMLQRGHGEWADAMQLTLGKLGRVQQVYHDNDLKVEVGNTSWTYNPLAVTKVASASADGSCVPVISSGERLSAILKKLFEPNVSGDATEEFVKAAANGYASRCEEYLSGTVQSGTTSTAAGATAVAAGAQGTVPDVNGVFAGHTALQAASQNGHTDVIQVLLRHNVDVEIEDKDGDRAVHHAAFGDEPAVIEILSKAGADLNARNKRRQTALHIAVNKGHLNVVKTLLALGCHPSLQDSEGDTPLHDAISKEHDEMLSLLLDYGADITLTNNNGFNALHHAALKGNPSAMKILLTKTNRPWIVEEKKDDGYTALHLAALNNHVEIAELLVHMGKANMDRQNVNLQTALHLAVERQHVQIVKLLVQEGANLNIPDKDGDTPLHEALRHHTLSQLKQLQDVEGFGKLLMGLRNPNNKKASASIACFLAANGADLTLKNRKLQTPLDLCPDPNLCKTLVKCYNERKTDDTDLPGNVAGTSLNARARALATPATAGAAGSIGVNGSVGNLNSLPVVSSGGNGGGMGIVGMPAGLHQTVGGNLPLSTVMKGGSVNSVGSSSGVADIRSGSAPAGGGLNTLANDLNQSLHAANEAVKQSTLEECLVCSDAKRDTVFKPCGHVCCCDTCAPRVKKCLICRETVTSREKIDECLVCSDRRASIFFRPCGHMVACENCSSLMKKCVLCRTQIEEMLPFSLCCGGAGMAEKVHGVGYCLTDDKSKEMHCVNTSGHGVAMNNTVPGAMSTPVAAANQLNNQNNILANNAGGAAATSAATVLLAPSNVNNFQMDDVQKLKQQLQDIKEQTMCPVCFDRIKNMVFLCGHGTCQMCGDQIDGCPICRKTVEKRILLF</sequence>
<dbReference type="Gene3D" id="3.30.40.10">
    <property type="entry name" value="Zinc/RING finger domain, C3HC4 (zinc finger)"/>
    <property type="match status" value="3"/>
</dbReference>
<dbReference type="PANTHER" id="PTHR24202:SF53">
    <property type="entry name" value="E3 UBIQUITIN-PROTEIN LIGASE MIB1"/>
    <property type="match status" value="1"/>
</dbReference>
<dbReference type="Pfam" id="PF00569">
    <property type="entry name" value="ZZ"/>
    <property type="match status" value="1"/>
</dbReference>
<dbReference type="InterPro" id="IPR010606">
    <property type="entry name" value="Mib_Herc2"/>
</dbReference>
<dbReference type="InterPro" id="IPR040847">
    <property type="entry name" value="SH3_15"/>
</dbReference>
<dbReference type="InterPro" id="IPR036770">
    <property type="entry name" value="Ankyrin_rpt-contain_sf"/>
</dbReference>
<keyword evidence="14" id="KW-0175">Coiled coil</keyword>
<evidence type="ECO:0000256" key="16">
    <source>
        <dbReference type="PROSITE-ProRule" id="PRU00228"/>
    </source>
</evidence>
<dbReference type="InterPro" id="IPR042056">
    <property type="entry name" value="MIB1/2_ZZ"/>
</dbReference>
<evidence type="ECO:0000256" key="11">
    <source>
        <dbReference type="ARBA" id="ARBA00022833"/>
    </source>
</evidence>
<keyword evidence="13 15" id="KW-0040">ANK repeat</keyword>
<gene>
    <name evidence="20" type="primary">MIB</name>
</gene>
<keyword evidence="12" id="KW-0914">Notch signaling pathway</keyword>
<feature type="repeat" description="ANK" evidence="15">
    <location>
        <begin position="585"/>
        <end position="617"/>
    </location>
</feature>
<comment type="pathway">
    <text evidence="3">Protein modification; protein ubiquitination.</text>
</comment>
<feature type="repeat" description="ANK" evidence="15">
    <location>
        <begin position="753"/>
        <end position="777"/>
    </location>
</feature>
<evidence type="ECO:0000256" key="6">
    <source>
        <dbReference type="ARBA" id="ARBA00022679"/>
    </source>
</evidence>
<evidence type="ECO:0000256" key="2">
    <source>
        <dbReference type="ARBA" id="ARBA00004496"/>
    </source>
</evidence>
<evidence type="ECO:0000256" key="8">
    <source>
        <dbReference type="ARBA" id="ARBA00022737"/>
    </source>
</evidence>
<dbReference type="CDD" id="cd02339">
    <property type="entry name" value="ZZ_Mind_bomb"/>
    <property type="match status" value="1"/>
</dbReference>
<dbReference type="GO" id="GO:0061630">
    <property type="term" value="F:ubiquitin protein ligase activity"/>
    <property type="evidence" value="ECO:0007669"/>
    <property type="project" value="UniProtKB-EC"/>
</dbReference>